<proteinExistence type="predicted"/>
<name>A0A2G1WDJ0_9BACT</name>
<dbReference type="Proteomes" id="UP000225740">
    <property type="component" value="Unassembled WGS sequence"/>
</dbReference>
<evidence type="ECO:0000313" key="2">
    <source>
        <dbReference type="EMBL" id="PHQ36880.1"/>
    </source>
</evidence>
<organism evidence="2 3">
    <name type="scientific">Rhodopirellula bahusiensis</name>
    <dbReference type="NCBI Taxonomy" id="2014065"/>
    <lineage>
        <taxon>Bacteria</taxon>
        <taxon>Pseudomonadati</taxon>
        <taxon>Planctomycetota</taxon>
        <taxon>Planctomycetia</taxon>
        <taxon>Pirellulales</taxon>
        <taxon>Pirellulaceae</taxon>
        <taxon>Rhodopirellula</taxon>
    </lineage>
</organism>
<comment type="caution">
    <text evidence="2">The sequence shown here is derived from an EMBL/GenBank/DDBJ whole genome shotgun (WGS) entry which is preliminary data.</text>
</comment>
<dbReference type="Gene3D" id="2.40.160.10">
    <property type="entry name" value="Porin"/>
    <property type="match status" value="1"/>
</dbReference>
<dbReference type="AlphaFoldDB" id="A0A2G1WDJ0"/>
<dbReference type="GeneID" id="90606768"/>
<gene>
    <name evidence="2" type="ORF">CEE69_00340</name>
</gene>
<dbReference type="InterPro" id="IPR023614">
    <property type="entry name" value="Porin_dom_sf"/>
</dbReference>
<feature type="signal peptide" evidence="1">
    <location>
        <begin position="1"/>
        <end position="33"/>
    </location>
</feature>
<feature type="chain" id="PRO_5013894871" evidence="1">
    <location>
        <begin position="34"/>
        <end position="572"/>
    </location>
</feature>
<dbReference type="InterPro" id="IPR010870">
    <property type="entry name" value="Porin_O/P"/>
</dbReference>
<dbReference type="SUPFAM" id="SSF56935">
    <property type="entry name" value="Porins"/>
    <property type="match status" value="1"/>
</dbReference>
<dbReference type="EMBL" id="NIZW01000001">
    <property type="protein sequence ID" value="PHQ36880.1"/>
    <property type="molecule type" value="Genomic_DNA"/>
</dbReference>
<dbReference type="OrthoDB" id="9807854at2"/>
<keyword evidence="3" id="KW-1185">Reference proteome</keyword>
<protein>
    <submittedName>
        <fullName evidence="2">ATPase</fullName>
    </submittedName>
</protein>
<evidence type="ECO:0000313" key="3">
    <source>
        <dbReference type="Proteomes" id="UP000225740"/>
    </source>
</evidence>
<dbReference type="RefSeq" id="WP_099258585.1">
    <property type="nucleotide sequence ID" value="NZ_NIZW01000001.1"/>
</dbReference>
<dbReference type="Pfam" id="PF07396">
    <property type="entry name" value="Porin_O_P"/>
    <property type="match status" value="1"/>
</dbReference>
<accession>A0A2G1WDJ0</accession>
<evidence type="ECO:0000256" key="1">
    <source>
        <dbReference type="SAM" id="SignalP"/>
    </source>
</evidence>
<sequence>MQSSSMRRGGSVARRTLAALVCLVASGGTVATADEWWNPADQVGSDSVLVSPESAPSQGSFDGMLSSEYSAAPVQAVESTLQSLPADIDQEPSGLGTLDQDTQNQLAIAEDDSDEASLEDRLEALAARLDSLDTLEEEWADYQDEMASDAKAKKKKSTIKIGGRVHIDHWSFSNTDAGINRIESGRIGGAAGDPNQSPENITAFRRLRLEISGTVPQNMKYRLQVDFNNPQTPEIKDAYLGWTNLPNNQTLLLGNQKRPLGLDHLNSSRYNVFAERPLAVEAFNEDARRFGLAMYGHNDAESFCWTYGIYNLENINTDGRFIGDSAQAGGYSRLWGSPWYDDTSGGRGYWHWGLAGAVAKPDGDAGANDTNNNEGRFRTRPVARSSQRWLNTGRIDGADWYQNIGFENILNLGSLQITGEYILTPMQVEDPAAGVDDNLFFHGGYIYASYFLTGEHMPYNRSTGTLSRVTPHENFFLVDRCNGCRGSGWGAWQVALRYDHLDLTDGGVNGGVADLFTAGLNWHWTPYSKVQNNLVWGEISDSGLAANGNSSLDAPVEAGNFLIFGTRFMIDF</sequence>
<keyword evidence="1" id="KW-0732">Signal</keyword>
<reference evidence="2 3" key="1">
    <citation type="submission" date="2017-06" db="EMBL/GenBank/DDBJ databases">
        <title>Description of Rhodopirellula bahusiensis sp. nov.</title>
        <authorList>
            <person name="Kizina J."/>
            <person name="Harder J."/>
        </authorList>
    </citation>
    <scope>NUCLEOTIDE SEQUENCE [LARGE SCALE GENOMIC DNA]</scope>
    <source>
        <strain evidence="2 3">SWK21</strain>
    </source>
</reference>